<sequence>MQLKDFLNANELEKFNELQLELLDAHNKKERTLIQAEIDEILNTARSRYESLMSGNKEQASTYELIRATSPFVRIKGKKEHVLQ</sequence>
<reference evidence="1" key="1">
    <citation type="submission" date="2022-10" db="EMBL/GenBank/DDBJ databases">
        <title>Mechanism of multi-heavy metal repair in Cytobacillus Firmus M7.</title>
        <authorList>
            <person name="Li X."/>
            <person name="Yu C."/>
        </authorList>
    </citation>
    <scope>NUCLEOTIDE SEQUENCE</scope>
    <source>
        <strain evidence="1">M7</strain>
        <plasmid evidence="1">p1</plasmid>
    </source>
</reference>
<evidence type="ECO:0000313" key="2">
    <source>
        <dbReference type="Proteomes" id="UP001163104"/>
    </source>
</evidence>
<geneLocation type="plasmid" evidence="1 2">
    <name>p1</name>
</geneLocation>
<keyword evidence="1" id="KW-0614">Plasmid</keyword>
<evidence type="ECO:0000313" key="1">
    <source>
        <dbReference type="EMBL" id="UYG98304.1"/>
    </source>
</evidence>
<protein>
    <submittedName>
        <fullName evidence="1">Uncharacterized protein</fullName>
    </submittedName>
</protein>
<dbReference type="EMBL" id="CP107028">
    <property type="protein sequence ID" value="UYG98304.1"/>
    <property type="molecule type" value="Genomic_DNA"/>
</dbReference>
<organism evidence="1 2">
    <name type="scientific">Cytobacillus firmus</name>
    <name type="common">Bacillus firmus</name>
    <dbReference type="NCBI Taxonomy" id="1399"/>
    <lineage>
        <taxon>Bacteria</taxon>
        <taxon>Bacillati</taxon>
        <taxon>Bacillota</taxon>
        <taxon>Bacilli</taxon>
        <taxon>Bacillales</taxon>
        <taxon>Bacillaceae</taxon>
        <taxon>Cytobacillus</taxon>
    </lineage>
</organism>
<accession>A0AA46SMK9</accession>
<gene>
    <name evidence="1" type="ORF">OD459_25895</name>
</gene>
<proteinExistence type="predicted"/>
<name>A0AA46SMK9_CYTFI</name>
<dbReference type="AlphaFoldDB" id="A0AA46SMK9"/>
<dbReference type="Proteomes" id="UP001163104">
    <property type="component" value="Plasmid p1"/>
</dbReference>
<dbReference type="RefSeq" id="WP_159866808.1">
    <property type="nucleotide sequence ID" value="NZ_CP085391.1"/>
</dbReference>